<dbReference type="InterPro" id="IPR039355">
    <property type="entry name" value="Transcription_factor_GATA"/>
</dbReference>
<dbReference type="GO" id="GO:0006879">
    <property type="term" value="P:intracellular iron ion homeostasis"/>
    <property type="evidence" value="ECO:0007669"/>
    <property type="project" value="UniProtKB-ARBA"/>
</dbReference>
<dbReference type="EMBL" id="JAGPNK010000001">
    <property type="protein sequence ID" value="KAH7327998.1"/>
    <property type="molecule type" value="Genomic_DNA"/>
</dbReference>
<evidence type="ECO:0000256" key="2">
    <source>
        <dbReference type="ARBA" id="ARBA00022723"/>
    </source>
</evidence>
<dbReference type="PANTHER" id="PTHR10071:SF335">
    <property type="entry name" value="IRON-SENSING TRANSCRIPTIONAL REPRESSOR-RELATED"/>
    <property type="match status" value="1"/>
</dbReference>
<dbReference type="GO" id="GO:0008270">
    <property type="term" value="F:zinc ion binding"/>
    <property type="evidence" value="ECO:0007669"/>
    <property type="project" value="UniProtKB-KW"/>
</dbReference>
<evidence type="ECO:0000256" key="9">
    <source>
        <dbReference type="PROSITE-ProRule" id="PRU00094"/>
    </source>
</evidence>
<feature type="compositionally biased region" description="Basic and acidic residues" evidence="10">
    <location>
        <begin position="44"/>
        <end position="58"/>
    </location>
</feature>
<feature type="region of interest" description="Disordered" evidence="10">
    <location>
        <begin position="136"/>
        <end position="175"/>
    </location>
</feature>
<evidence type="ECO:0000313" key="12">
    <source>
        <dbReference type="EMBL" id="KAH7327998.1"/>
    </source>
</evidence>
<dbReference type="FunFam" id="3.30.50.10:FF:000007">
    <property type="entry name" value="Nitrogen regulatory AreA, N-terminal"/>
    <property type="match status" value="1"/>
</dbReference>
<feature type="compositionally biased region" description="Basic and acidic residues" evidence="10">
    <location>
        <begin position="474"/>
        <end position="486"/>
    </location>
</feature>
<evidence type="ECO:0000313" key="13">
    <source>
        <dbReference type="Proteomes" id="UP000813444"/>
    </source>
</evidence>
<dbReference type="PRINTS" id="PR00619">
    <property type="entry name" value="GATAZNFINGER"/>
</dbReference>
<dbReference type="Pfam" id="PF00320">
    <property type="entry name" value="GATA"/>
    <property type="match status" value="2"/>
</dbReference>
<dbReference type="Proteomes" id="UP000813444">
    <property type="component" value="Unassembled WGS sequence"/>
</dbReference>
<feature type="compositionally biased region" description="Basic and acidic residues" evidence="10">
    <location>
        <begin position="335"/>
        <end position="349"/>
    </location>
</feature>
<organism evidence="12 13">
    <name type="scientific">Stachybotrys elegans</name>
    <dbReference type="NCBI Taxonomy" id="80388"/>
    <lineage>
        <taxon>Eukaryota</taxon>
        <taxon>Fungi</taxon>
        <taxon>Dikarya</taxon>
        <taxon>Ascomycota</taxon>
        <taxon>Pezizomycotina</taxon>
        <taxon>Sordariomycetes</taxon>
        <taxon>Hypocreomycetidae</taxon>
        <taxon>Hypocreales</taxon>
        <taxon>Stachybotryaceae</taxon>
        <taxon>Stachybotrys</taxon>
    </lineage>
</organism>
<dbReference type="InterPro" id="IPR013088">
    <property type="entry name" value="Znf_NHR/GATA"/>
</dbReference>
<keyword evidence="13" id="KW-1185">Reference proteome</keyword>
<feature type="compositionally biased region" description="Polar residues" evidence="10">
    <location>
        <begin position="162"/>
        <end position="174"/>
    </location>
</feature>
<feature type="region of interest" description="Disordered" evidence="10">
    <location>
        <begin position="322"/>
        <end position="535"/>
    </location>
</feature>
<dbReference type="GO" id="GO:0000981">
    <property type="term" value="F:DNA-binding transcription factor activity, RNA polymerase II-specific"/>
    <property type="evidence" value="ECO:0007669"/>
    <property type="project" value="TreeGrafter"/>
</dbReference>
<reference evidence="12" key="1">
    <citation type="journal article" date="2021" name="Nat. Commun.">
        <title>Genetic determinants of endophytism in the Arabidopsis root mycobiome.</title>
        <authorList>
            <person name="Mesny F."/>
            <person name="Miyauchi S."/>
            <person name="Thiergart T."/>
            <person name="Pickel B."/>
            <person name="Atanasova L."/>
            <person name="Karlsson M."/>
            <person name="Huettel B."/>
            <person name="Barry K.W."/>
            <person name="Haridas S."/>
            <person name="Chen C."/>
            <person name="Bauer D."/>
            <person name="Andreopoulos W."/>
            <person name="Pangilinan J."/>
            <person name="LaButti K."/>
            <person name="Riley R."/>
            <person name="Lipzen A."/>
            <person name="Clum A."/>
            <person name="Drula E."/>
            <person name="Henrissat B."/>
            <person name="Kohler A."/>
            <person name="Grigoriev I.V."/>
            <person name="Martin F.M."/>
            <person name="Hacquard S."/>
        </authorList>
    </citation>
    <scope>NUCLEOTIDE SEQUENCE</scope>
    <source>
        <strain evidence="12">MPI-CAGE-CH-0235</strain>
    </source>
</reference>
<dbReference type="OrthoDB" id="515401at2759"/>
<name>A0A8K0T0H4_9HYPO</name>
<keyword evidence="2" id="KW-0479">Metal-binding</keyword>
<keyword evidence="7" id="KW-0804">Transcription</keyword>
<keyword evidence="4 9" id="KW-0863">Zinc-finger</keyword>
<evidence type="ECO:0000256" key="4">
    <source>
        <dbReference type="ARBA" id="ARBA00022771"/>
    </source>
</evidence>
<comment type="subcellular location">
    <subcellularLocation>
        <location evidence="1">Nucleus</location>
    </subcellularLocation>
</comment>
<feature type="compositionally biased region" description="Polar residues" evidence="10">
    <location>
        <begin position="414"/>
        <end position="430"/>
    </location>
</feature>
<feature type="domain" description="GATA-type" evidence="11">
    <location>
        <begin position="270"/>
        <end position="317"/>
    </location>
</feature>
<dbReference type="PANTHER" id="PTHR10071">
    <property type="entry name" value="TRANSCRIPTION FACTOR GATA FAMILY MEMBER"/>
    <property type="match status" value="1"/>
</dbReference>
<feature type="domain" description="GATA-type" evidence="11">
    <location>
        <begin position="97"/>
        <end position="152"/>
    </location>
</feature>
<keyword evidence="6" id="KW-0805">Transcription regulation</keyword>
<proteinExistence type="predicted"/>
<evidence type="ECO:0000259" key="11">
    <source>
        <dbReference type="PROSITE" id="PS50114"/>
    </source>
</evidence>
<dbReference type="GO" id="GO:0000978">
    <property type="term" value="F:RNA polymerase II cis-regulatory region sequence-specific DNA binding"/>
    <property type="evidence" value="ECO:0007669"/>
    <property type="project" value="TreeGrafter"/>
</dbReference>
<feature type="region of interest" description="Disordered" evidence="10">
    <location>
        <begin position="1"/>
        <end position="104"/>
    </location>
</feature>
<keyword evidence="8" id="KW-0539">Nucleus</keyword>
<feature type="compositionally biased region" description="Polar residues" evidence="10">
    <location>
        <begin position="1"/>
        <end position="20"/>
    </location>
</feature>
<dbReference type="SUPFAM" id="SSF57716">
    <property type="entry name" value="Glucocorticoid receptor-like (DNA-binding domain)"/>
    <property type="match status" value="2"/>
</dbReference>
<keyword evidence="3" id="KW-0677">Repeat</keyword>
<dbReference type="AlphaFoldDB" id="A0A8K0T0H4"/>
<evidence type="ECO:0000256" key="10">
    <source>
        <dbReference type="SAM" id="MobiDB-lite"/>
    </source>
</evidence>
<accession>A0A8K0T0H4</accession>
<comment type="caution">
    <text evidence="12">The sequence shown here is derived from an EMBL/GenBank/DDBJ whole genome shotgun (WGS) entry which is preliminary data.</text>
</comment>
<gene>
    <name evidence="12" type="ORF">B0I35DRAFT_403439</name>
</gene>
<dbReference type="InterPro" id="IPR000679">
    <property type="entry name" value="Znf_GATA"/>
</dbReference>
<dbReference type="CDD" id="cd00202">
    <property type="entry name" value="ZnF_GATA"/>
    <property type="match status" value="2"/>
</dbReference>
<protein>
    <recommendedName>
        <fullName evidence="11">GATA-type domain-containing protein</fullName>
    </recommendedName>
</protein>
<dbReference type="FunFam" id="3.30.50.10:FF:000039">
    <property type="entry name" value="Siderophore transcription factor SreA"/>
    <property type="match status" value="1"/>
</dbReference>
<feature type="compositionally biased region" description="Acidic residues" evidence="10">
    <location>
        <begin position="324"/>
        <end position="333"/>
    </location>
</feature>
<evidence type="ECO:0000256" key="5">
    <source>
        <dbReference type="ARBA" id="ARBA00022833"/>
    </source>
</evidence>
<dbReference type="GO" id="GO:0000122">
    <property type="term" value="P:negative regulation of transcription by RNA polymerase II"/>
    <property type="evidence" value="ECO:0007669"/>
    <property type="project" value="TreeGrafter"/>
</dbReference>
<evidence type="ECO:0000256" key="1">
    <source>
        <dbReference type="ARBA" id="ARBA00004123"/>
    </source>
</evidence>
<sequence length="567" mass="60065">MSGRPLTSAQPGQQQDSNPPVRTALPSRRMSPKDRGASPLSLSGDEHANQRRTGHGDLVETGNTDGGNATIFPKASSPGSSVGDSDKGASLPAPIQSNGGQVCSNCGTTRTPLWRRSPQGATICNACGLYQKARNAARPTSLKKPPNMVQTGPQRPMAPKAASTSSPQPSSNAGATYVAADQTPTGTCPGGGRCNGTGGAEGCSGCPAYNNRLSKSAHLNMQKETGGCQGHAEYRGNAPAPIDVNALQKKAVQPEPTPEPSQDTTVVIACQNCGTTLTPLWRRDEAGHTICNACGLYYKLHGLHRPVTMKKTTIKRRKRVIPTQDEEMEDAAESVEGRGAEKTPERGSMNEDGSVNLGLRRRPNNHPLTIEPEPGVLMSKRTPPLPSMPDLAAYHQPRSASGSNMEDNRLAPLNSINGNSDRQPSLSPASFLSRRKRSISATDTEMGSVSESGYENAKRVSSIKSILNPTIPGPHDRSPAADDSRELTLPPLRSPGHGMGGPTRSPSILASRDATPSHMAGVGGTSSQEAMDEAERLRAERRAILIREAGLMREMLVAKERELMELG</sequence>
<feature type="compositionally biased region" description="Polar residues" evidence="10">
    <location>
        <begin position="439"/>
        <end position="453"/>
    </location>
</feature>
<evidence type="ECO:0000256" key="6">
    <source>
        <dbReference type="ARBA" id="ARBA00023015"/>
    </source>
</evidence>
<dbReference type="PROSITE" id="PS50114">
    <property type="entry name" value="GATA_ZN_FINGER_2"/>
    <property type="match status" value="2"/>
</dbReference>
<dbReference type="Gene3D" id="3.30.50.10">
    <property type="entry name" value="Erythroid Transcription Factor GATA-1, subunit A"/>
    <property type="match status" value="2"/>
</dbReference>
<evidence type="ECO:0000256" key="7">
    <source>
        <dbReference type="ARBA" id="ARBA00023163"/>
    </source>
</evidence>
<dbReference type="GO" id="GO:0034757">
    <property type="term" value="P:negative regulation of iron ion transport"/>
    <property type="evidence" value="ECO:0007669"/>
    <property type="project" value="UniProtKB-ARBA"/>
</dbReference>
<dbReference type="SMART" id="SM00401">
    <property type="entry name" value="ZnF_GATA"/>
    <property type="match status" value="2"/>
</dbReference>
<evidence type="ECO:0000256" key="8">
    <source>
        <dbReference type="ARBA" id="ARBA00023242"/>
    </source>
</evidence>
<evidence type="ECO:0000256" key="3">
    <source>
        <dbReference type="ARBA" id="ARBA00022737"/>
    </source>
</evidence>
<keyword evidence="5" id="KW-0862">Zinc</keyword>
<dbReference type="GO" id="GO:0005634">
    <property type="term" value="C:nucleus"/>
    <property type="evidence" value="ECO:0007669"/>
    <property type="project" value="UniProtKB-SubCell"/>
</dbReference>
<feature type="compositionally biased region" description="Polar residues" evidence="10">
    <location>
        <begin position="95"/>
        <end position="104"/>
    </location>
</feature>
<dbReference type="GO" id="GO:0045944">
    <property type="term" value="P:positive regulation of transcription by RNA polymerase II"/>
    <property type="evidence" value="ECO:0007669"/>
    <property type="project" value="TreeGrafter"/>
</dbReference>
<dbReference type="PROSITE" id="PS00344">
    <property type="entry name" value="GATA_ZN_FINGER_1"/>
    <property type="match status" value="2"/>
</dbReference>